<proteinExistence type="predicted"/>
<keyword evidence="2" id="KW-1003">Cell membrane</keyword>
<organism evidence="8 9">
    <name type="scientific">Cnuibacter physcomitrellae</name>
    <dbReference type="NCBI Taxonomy" id="1619308"/>
    <lineage>
        <taxon>Bacteria</taxon>
        <taxon>Bacillati</taxon>
        <taxon>Actinomycetota</taxon>
        <taxon>Actinomycetes</taxon>
        <taxon>Micrococcales</taxon>
        <taxon>Microbacteriaceae</taxon>
        <taxon>Cnuibacter</taxon>
    </lineage>
</organism>
<comment type="subcellular location">
    <subcellularLocation>
        <location evidence="1">Cell membrane</location>
        <topology evidence="1">Multi-pass membrane protein</topology>
    </subcellularLocation>
</comment>
<dbReference type="STRING" id="1619308.B5808_17680"/>
<dbReference type="Pfam" id="PF13396">
    <property type="entry name" value="PLDc_N"/>
    <property type="match status" value="1"/>
</dbReference>
<evidence type="ECO:0000256" key="1">
    <source>
        <dbReference type="ARBA" id="ARBA00004651"/>
    </source>
</evidence>
<evidence type="ECO:0000256" key="6">
    <source>
        <dbReference type="SAM" id="MobiDB-lite"/>
    </source>
</evidence>
<dbReference type="KEGG" id="cphy:B5808_17680"/>
<reference evidence="8 9" key="1">
    <citation type="submission" date="2017-04" db="EMBL/GenBank/DDBJ databases">
        <authorList>
            <person name="Afonso C.L."/>
            <person name="Miller P.J."/>
            <person name="Scott M.A."/>
            <person name="Spackman E."/>
            <person name="Goraichik I."/>
            <person name="Dimitrov K.M."/>
            <person name="Suarez D.L."/>
            <person name="Swayne D.E."/>
        </authorList>
    </citation>
    <scope>NUCLEOTIDE SEQUENCE [LARGE SCALE GENOMIC DNA]</scope>
    <source>
        <strain evidence="9">XA(T)</strain>
    </source>
</reference>
<feature type="transmembrane region" description="Helical" evidence="7">
    <location>
        <begin position="34"/>
        <end position="54"/>
    </location>
</feature>
<evidence type="ECO:0000256" key="5">
    <source>
        <dbReference type="ARBA" id="ARBA00023136"/>
    </source>
</evidence>
<keyword evidence="4 7" id="KW-1133">Transmembrane helix</keyword>
<accession>A0A1X9LR95</accession>
<keyword evidence="3 7" id="KW-0812">Transmembrane</keyword>
<keyword evidence="9" id="KW-1185">Reference proteome</keyword>
<gene>
    <name evidence="8" type="ORF">B5808_17680</name>
</gene>
<sequence>MYVIFSFLLLALTIGALVDIIRRDEGQIKHLPKVVWVLLVVFLPMIGTVLWFTIGREYDRRPTENVSFGDPRRWHREPPPSPAAGPARDTRSTEEQLAELEREIEYYDKLRRPDQTP</sequence>
<dbReference type="Proteomes" id="UP000192775">
    <property type="component" value="Chromosome"/>
</dbReference>
<dbReference type="InterPro" id="IPR027379">
    <property type="entry name" value="CLS_N"/>
</dbReference>
<evidence type="ECO:0000313" key="9">
    <source>
        <dbReference type="Proteomes" id="UP000192775"/>
    </source>
</evidence>
<evidence type="ECO:0000256" key="7">
    <source>
        <dbReference type="SAM" id="Phobius"/>
    </source>
</evidence>
<feature type="region of interest" description="Disordered" evidence="6">
    <location>
        <begin position="61"/>
        <end position="95"/>
    </location>
</feature>
<dbReference type="AlphaFoldDB" id="A0A1X9LR95"/>
<evidence type="ECO:0000256" key="2">
    <source>
        <dbReference type="ARBA" id="ARBA00022475"/>
    </source>
</evidence>
<protein>
    <submittedName>
        <fullName evidence="8">Uncharacterized protein</fullName>
    </submittedName>
</protein>
<evidence type="ECO:0000256" key="4">
    <source>
        <dbReference type="ARBA" id="ARBA00022989"/>
    </source>
</evidence>
<evidence type="ECO:0000256" key="3">
    <source>
        <dbReference type="ARBA" id="ARBA00022692"/>
    </source>
</evidence>
<dbReference type="RefSeq" id="WP_085020986.1">
    <property type="nucleotide sequence ID" value="NZ_BMHD01000001.1"/>
</dbReference>
<keyword evidence="5 7" id="KW-0472">Membrane</keyword>
<name>A0A1X9LR95_9MICO</name>
<dbReference type="GO" id="GO:0005886">
    <property type="term" value="C:plasma membrane"/>
    <property type="evidence" value="ECO:0007669"/>
    <property type="project" value="UniProtKB-SubCell"/>
</dbReference>
<dbReference type="EMBL" id="CP020715">
    <property type="protein sequence ID" value="ARJ06848.1"/>
    <property type="molecule type" value="Genomic_DNA"/>
</dbReference>
<evidence type="ECO:0000313" key="8">
    <source>
        <dbReference type="EMBL" id="ARJ06848.1"/>
    </source>
</evidence>